<dbReference type="Proteomes" id="UP000324222">
    <property type="component" value="Unassembled WGS sequence"/>
</dbReference>
<gene>
    <name evidence="2" type="ORF">E2C01_031907</name>
</gene>
<comment type="caution">
    <text evidence="2">The sequence shown here is derived from an EMBL/GenBank/DDBJ whole genome shotgun (WGS) entry which is preliminary data.</text>
</comment>
<evidence type="ECO:0000313" key="2">
    <source>
        <dbReference type="EMBL" id="MPC38401.1"/>
    </source>
</evidence>
<accession>A0A5B7EUN7</accession>
<organism evidence="2 3">
    <name type="scientific">Portunus trituberculatus</name>
    <name type="common">Swimming crab</name>
    <name type="synonym">Neptunus trituberculatus</name>
    <dbReference type="NCBI Taxonomy" id="210409"/>
    <lineage>
        <taxon>Eukaryota</taxon>
        <taxon>Metazoa</taxon>
        <taxon>Ecdysozoa</taxon>
        <taxon>Arthropoda</taxon>
        <taxon>Crustacea</taxon>
        <taxon>Multicrustacea</taxon>
        <taxon>Malacostraca</taxon>
        <taxon>Eumalacostraca</taxon>
        <taxon>Eucarida</taxon>
        <taxon>Decapoda</taxon>
        <taxon>Pleocyemata</taxon>
        <taxon>Brachyura</taxon>
        <taxon>Eubrachyura</taxon>
        <taxon>Portunoidea</taxon>
        <taxon>Portunidae</taxon>
        <taxon>Portuninae</taxon>
        <taxon>Portunus</taxon>
    </lineage>
</organism>
<evidence type="ECO:0000313" key="3">
    <source>
        <dbReference type="Proteomes" id="UP000324222"/>
    </source>
</evidence>
<proteinExistence type="predicted"/>
<feature type="region of interest" description="Disordered" evidence="1">
    <location>
        <begin position="14"/>
        <end position="53"/>
    </location>
</feature>
<dbReference type="AlphaFoldDB" id="A0A5B7EUN7"/>
<evidence type="ECO:0000256" key="1">
    <source>
        <dbReference type="SAM" id="MobiDB-lite"/>
    </source>
</evidence>
<reference evidence="2 3" key="1">
    <citation type="submission" date="2019-05" db="EMBL/GenBank/DDBJ databases">
        <title>Another draft genome of Portunus trituberculatus and its Hox gene families provides insights of decapod evolution.</title>
        <authorList>
            <person name="Jeong J.-H."/>
            <person name="Song I."/>
            <person name="Kim S."/>
            <person name="Choi T."/>
            <person name="Kim D."/>
            <person name="Ryu S."/>
            <person name="Kim W."/>
        </authorList>
    </citation>
    <scope>NUCLEOTIDE SEQUENCE [LARGE SCALE GENOMIC DNA]</scope>
    <source>
        <tissue evidence="2">Muscle</tissue>
    </source>
</reference>
<keyword evidence="3" id="KW-1185">Reference proteome</keyword>
<name>A0A5B7EUN7_PORTR</name>
<sequence length="212" mass="22731">MACLMSVHGSRPVGGGGQLGCPSPPRHYAPSIRSAPPDPSCPDTGSSQRRRTQASRDVYTLINTANTAPVFAGWVSGAWGPGNPEGQEDWSFPRTFLVKCSSGSRTLASRAKLRNSRNTNTTETLVTSFLLHWFNPFVWSAAALHASELTPLTCSQRELLNFGVSKQARCCSTLPSPPPLPPPPLHSPRSRLPAAPSLICSVILKTGNTSER</sequence>
<protein>
    <submittedName>
        <fullName evidence="2">Uncharacterized protein</fullName>
    </submittedName>
</protein>
<dbReference type="EMBL" id="VSRR010004056">
    <property type="protein sequence ID" value="MPC38401.1"/>
    <property type="molecule type" value="Genomic_DNA"/>
</dbReference>